<protein>
    <recommendedName>
        <fullName evidence="3">Transglutaminase-like domain-containing protein</fullName>
    </recommendedName>
</protein>
<dbReference type="AlphaFoldDB" id="A0AAU7CKT7"/>
<keyword evidence="1" id="KW-0732">Signal</keyword>
<dbReference type="PROSITE" id="PS51257">
    <property type="entry name" value="PROKAR_LIPOPROTEIN"/>
    <property type="match status" value="1"/>
</dbReference>
<feature type="signal peptide" evidence="1">
    <location>
        <begin position="1"/>
        <end position="19"/>
    </location>
</feature>
<evidence type="ECO:0000313" key="2">
    <source>
        <dbReference type="EMBL" id="XBH06019.1"/>
    </source>
</evidence>
<dbReference type="EMBL" id="CP155447">
    <property type="protein sequence ID" value="XBH06019.1"/>
    <property type="molecule type" value="Genomic_DNA"/>
</dbReference>
<organism evidence="2">
    <name type="scientific">Singulisphaera sp. Ch08</name>
    <dbReference type="NCBI Taxonomy" id="3120278"/>
    <lineage>
        <taxon>Bacteria</taxon>
        <taxon>Pseudomonadati</taxon>
        <taxon>Planctomycetota</taxon>
        <taxon>Planctomycetia</taxon>
        <taxon>Isosphaerales</taxon>
        <taxon>Isosphaeraceae</taxon>
        <taxon>Singulisphaera</taxon>
    </lineage>
</organism>
<evidence type="ECO:0008006" key="3">
    <source>
        <dbReference type="Google" id="ProtNLM"/>
    </source>
</evidence>
<name>A0AAU7CKT7_9BACT</name>
<proteinExistence type="predicted"/>
<evidence type="ECO:0000256" key="1">
    <source>
        <dbReference type="SAM" id="SignalP"/>
    </source>
</evidence>
<accession>A0AAU7CKT7</accession>
<dbReference type="RefSeq" id="WP_406698870.1">
    <property type="nucleotide sequence ID" value="NZ_CP155447.1"/>
</dbReference>
<sequence>MKRRLSLLVVITCLAPVWAGCDYSTNELPPAAISSTNTESEQVDSSSDAGLINMKPTILESVISLIQTAALKPGGDNFKLAVLKLNTYFEDIPRSQFALQPEVRDYLKAAKLPDQVMAGFERTSFEMPDSRHLEDCMLYHGIATRIGGNGDDLIRVRRVFDWMIRQVQLAPAGSLAAPGLPQAQVRPYDMLLRGMATEAEGGWSERGWLFMSLCRQLGIDVGLLTYQPKDVEVPIPWICAVLLDGKLYLFDPRLGIEIPGPDGKGVATLDDALADPEVLGRLTVSGAPAYRPAHELLAASTTKIGVLIDSSPGYYAPRMLLLEKSLPGKYQTVLYRDPVDQSKRFTKALGTHAGEVAPWPLPLMVETMLFTNGEFVKATQHALFLFRPEFPLLYARVKQLRGELSEAVNDYMTFRFVDKPLLMDKKTPMPEEVQQALDMYSTYFLGLAHLEQDDLGPDQKEHLHRAELFLKATLKVLPAPGPRQPYYYMFRWGAQSNLGRLNESQGELKSAMAYYSENDPTAQHHGNLLRARDLIWNDPFAPLPDPLPSAPLPAVGGPPPMLAR</sequence>
<feature type="chain" id="PRO_5043346893" description="Transglutaminase-like domain-containing protein" evidence="1">
    <location>
        <begin position="20"/>
        <end position="564"/>
    </location>
</feature>
<reference evidence="2" key="1">
    <citation type="submission" date="2024-05" db="EMBL/GenBank/DDBJ databases">
        <title>Planctomycetes of the genus Singulisphaera possess chitinolytic capabilities.</title>
        <authorList>
            <person name="Ivanova A."/>
        </authorList>
    </citation>
    <scope>NUCLEOTIDE SEQUENCE</scope>
    <source>
        <strain evidence="2">Ch08T</strain>
    </source>
</reference>
<gene>
    <name evidence="2" type="ORF">V5E97_08290</name>
</gene>